<feature type="compositionally biased region" description="Low complexity" evidence="1">
    <location>
        <begin position="282"/>
        <end position="294"/>
    </location>
</feature>
<evidence type="ECO:0000313" key="3">
    <source>
        <dbReference type="EMBL" id="GAA0734049.1"/>
    </source>
</evidence>
<dbReference type="Pfam" id="PF01551">
    <property type="entry name" value="Peptidase_M23"/>
    <property type="match status" value="1"/>
</dbReference>
<evidence type="ECO:0000259" key="2">
    <source>
        <dbReference type="Pfam" id="PF01551"/>
    </source>
</evidence>
<dbReference type="InterPro" id="IPR050570">
    <property type="entry name" value="Cell_wall_metabolism_enzyme"/>
</dbReference>
<dbReference type="RefSeq" id="WP_343914872.1">
    <property type="nucleotide sequence ID" value="NZ_BAAAGE010000009.1"/>
</dbReference>
<dbReference type="Proteomes" id="UP001501758">
    <property type="component" value="Unassembled WGS sequence"/>
</dbReference>
<organism evidence="3 4">
    <name type="scientific">Aquimarina litoralis</name>
    <dbReference type="NCBI Taxonomy" id="584605"/>
    <lineage>
        <taxon>Bacteria</taxon>
        <taxon>Pseudomonadati</taxon>
        <taxon>Bacteroidota</taxon>
        <taxon>Flavobacteriia</taxon>
        <taxon>Flavobacteriales</taxon>
        <taxon>Flavobacteriaceae</taxon>
        <taxon>Aquimarina</taxon>
    </lineage>
</organism>
<feature type="compositionally biased region" description="Acidic residues" evidence="1">
    <location>
        <begin position="295"/>
        <end position="328"/>
    </location>
</feature>
<keyword evidence="4" id="KW-1185">Reference proteome</keyword>
<proteinExistence type="predicted"/>
<gene>
    <name evidence="3" type="ORF">GCM10009430_48820</name>
</gene>
<feature type="domain" description="M23ase beta-sheet core" evidence="2">
    <location>
        <begin position="778"/>
        <end position="828"/>
    </location>
</feature>
<dbReference type="CDD" id="cd12797">
    <property type="entry name" value="M23_peptidase"/>
    <property type="match status" value="1"/>
</dbReference>
<protein>
    <recommendedName>
        <fullName evidence="2">M23ase beta-sheet core domain-containing protein</fullName>
    </recommendedName>
</protein>
<reference evidence="3 4" key="1">
    <citation type="journal article" date="2019" name="Int. J. Syst. Evol. Microbiol.">
        <title>The Global Catalogue of Microorganisms (GCM) 10K type strain sequencing project: providing services to taxonomists for standard genome sequencing and annotation.</title>
        <authorList>
            <consortium name="The Broad Institute Genomics Platform"/>
            <consortium name="The Broad Institute Genome Sequencing Center for Infectious Disease"/>
            <person name="Wu L."/>
            <person name="Ma J."/>
        </authorList>
    </citation>
    <scope>NUCLEOTIDE SEQUENCE [LARGE SCALE GENOMIC DNA]</scope>
    <source>
        <strain evidence="3 4">JCM 15974</strain>
    </source>
</reference>
<feature type="region of interest" description="Disordered" evidence="1">
    <location>
        <begin position="54"/>
        <end position="108"/>
    </location>
</feature>
<feature type="compositionally biased region" description="Basic and acidic residues" evidence="1">
    <location>
        <begin position="263"/>
        <end position="278"/>
    </location>
</feature>
<evidence type="ECO:0000313" key="4">
    <source>
        <dbReference type="Proteomes" id="UP001501758"/>
    </source>
</evidence>
<feature type="region of interest" description="Disordered" evidence="1">
    <location>
        <begin position="247"/>
        <end position="329"/>
    </location>
</feature>
<comment type="caution">
    <text evidence="3">The sequence shown here is derived from an EMBL/GenBank/DDBJ whole genome shotgun (WGS) entry which is preliminary data.</text>
</comment>
<dbReference type="InterPro" id="IPR016047">
    <property type="entry name" value="M23ase_b-sheet_dom"/>
</dbReference>
<sequence length="894" mass="99533">MLILIAVVAVVAVVGMLAYPNIKDALIPSTPDIPVPDTDMATEIEEVLSGIEQEPLVRPEARPENIVPDHQGVLESESEPEQESIEEEESEQEQQTEELADNSTAANDAKEDGINDAYFAKEIFVEKGEEVAGTYDEYKFGNAKNYPENQGDKDGDADYILENTRSILNAKKEFTTREAILNAIDKDVYNVGDSISFVTYKMTPEYEKIDSAPLSSEVFIVAKTTNLDEETVTITIQEKEELLVAKDAPLPVLEMPEEEQEDTKENQTHTRNEARMGEDTGSDISSETESSDTTQEAEIDSETSESEASDSSETEGESEEKDAEENEITEIKAVVEEGIAKKKIKLRPKSAEDLQTWTEKLKGGAEDGMYTYEVKGQFSVTGDADAIATTIQNRSNAVLVPDHFVKKEDIIKLLVEGATYNNTTSFVFPKYKKGSQTELLWLKAHAYGGEEEHNEEFLNESKDQANDDSSYFRIGGCDIIIWGNKFNCEERKRVIQMAKNLELADNDHIEGANWLMSIMALETGRTFDPSITNSLGYTGLIQFGTPAASDLGTTTAELREMSILEQLEYVEKYFERRKSKLLTLTDIYLAVLYPNAAGNGNNPDYVVFDATSSIRSSRRGYSQNPAFFFEEGEDGTDPNGKTYVWEIGRKIREFYDEGVQHKNKCDCNQSGWHDPVDNPMSTNYMQSGGGGVLGKKWGLFGNSIRNGSAHAGLDLFAKTGENIYACVDCTVYSRSWHGGYGNTLVIKVKDPKAFLSFKRSYTLNSPDEQREGSNWDENGDIYLLYAHLDSVNEFSYGDEVTAGQVLGKTGRSGIGRGGTSAPHLHFEILCAYYPDTVVFGVGTSYRINPGYFVSYKNYDEQSESERAEQTSEKDRGKINEINGSVKLDRVNIFP</sequence>
<dbReference type="EMBL" id="BAAAGE010000009">
    <property type="protein sequence ID" value="GAA0734049.1"/>
    <property type="molecule type" value="Genomic_DNA"/>
</dbReference>
<feature type="compositionally biased region" description="Acidic residues" evidence="1">
    <location>
        <begin position="76"/>
        <end position="100"/>
    </location>
</feature>
<evidence type="ECO:0000256" key="1">
    <source>
        <dbReference type="SAM" id="MobiDB-lite"/>
    </source>
</evidence>
<dbReference type="SUPFAM" id="SSF51261">
    <property type="entry name" value="Duplicated hybrid motif"/>
    <property type="match status" value="1"/>
</dbReference>
<dbReference type="InterPro" id="IPR011055">
    <property type="entry name" value="Dup_hybrid_motif"/>
</dbReference>
<dbReference type="Gene3D" id="2.70.70.10">
    <property type="entry name" value="Glucose Permease (Domain IIA)"/>
    <property type="match status" value="1"/>
</dbReference>
<dbReference type="PANTHER" id="PTHR21666:SF270">
    <property type="entry name" value="MUREIN HYDROLASE ACTIVATOR ENVC"/>
    <property type="match status" value="1"/>
</dbReference>
<dbReference type="PANTHER" id="PTHR21666">
    <property type="entry name" value="PEPTIDASE-RELATED"/>
    <property type="match status" value="1"/>
</dbReference>
<name>A0ABN1JAR0_9FLAO</name>
<accession>A0ABN1JAR0</accession>